<reference evidence="1" key="2">
    <citation type="journal article" date="2015" name="Fish Shellfish Immunol.">
        <title>Early steps in the European eel (Anguilla anguilla)-Vibrio vulnificus interaction in the gills: Role of the RtxA13 toxin.</title>
        <authorList>
            <person name="Callol A."/>
            <person name="Pajuelo D."/>
            <person name="Ebbesson L."/>
            <person name="Teles M."/>
            <person name="MacKenzie S."/>
            <person name="Amaro C."/>
        </authorList>
    </citation>
    <scope>NUCLEOTIDE SEQUENCE</scope>
</reference>
<name>A0A0E9RCP3_ANGAN</name>
<sequence>MQPILSTFHHKQMSMAGLVNTSLIRALLPRTGG</sequence>
<accession>A0A0E9RCP3</accession>
<dbReference type="EMBL" id="GBXM01081728">
    <property type="protein sequence ID" value="JAH26849.1"/>
    <property type="molecule type" value="Transcribed_RNA"/>
</dbReference>
<proteinExistence type="predicted"/>
<dbReference type="AlphaFoldDB" id="A0A0E9RCP3"/>
<reference evidence="1" key="1">
    <citation type="submission" date="2014-11" db="EMBL/GenBank/DDBJ databases">
        <authorList>
            <person name="Amaro Gonzalez C."/>
        </authorList>
    </citation>
    <scope>NUCLEOTIDE SEQUENCE</scope>
</reference>
<evidence type="ECO:0000313" key="1">
    <source>
        <dbReference type="EMBL" id="JAH26849.1"/>
    </source>
</evidence>
<protein>
    <submittedName>
        <fullName evidence="1">Uncharacterized protein</fullName>
    </submittedName>
</protein>
<organism evidence="1">
    <name type="scientific">Anguilla anguilla</name>
    <name type="common">European freshwater eel</name>
    <name type="synonym">Muraena anguilla</name>
    <dbReference type="NCBI Taxonomy" id="7936"/>
    <lineage>
        <taxon>Eukaryota</taxon>
        <taxon>Metazoa</taxon>
        <taxon>Chordata</taxon>
        <taxon>Craniata</taxon>
        <taxon>Vertebrata</taxon>
        <taxon>Euteleostomi</taxon>
        <taxon>Actinopterygii</taxon>
        <taxon>Neopterygii</taxon>
        <taxon>Teleostei</taxon>
        <taxon>Anguilliformes</taxon>
        <taxon>Anguillidae</taxon>
        <taxon>Anguilla</taxon>
    </lineage>
</organism>